<proteinExistence type="predicted"/>
<organism evidence="1 2">
    <name type="scientific">Acinetobacter albensis</name>
    <dbReference type="NCBI Taxonomy" id="1673609"/>
    <lineage>
        <taxon>Bacteria</taxon>
        <taxon>Pseudomonadati</taxon>
        <taxon>Pseudomonadota</taxon>
        <taxon>Gammaproteobacteria</taxon>
        <taxon>Moraxellales</taxon>
        <taxon>Moraxellaceae</taxon>
        <taxon>Acinetobacter</taxon>
    </lineage>
</organism>
<comment type="caution">
    <text evidence="1">The sequence shown here is derived from an EMBL/GenBank/DDBJ whole genome shotgun (WGS) entry which is preliminary data.</text>
</comment>
<dbReference type="Proteomes" id="UP001632339">
    <property type="component" value="Unassembled WGS sequence"/>
</dbReference>
<accession>A0ABW9JU66</accession>
<dbReference type="RefSeq" id="WP_409139795.1">
    <property type="nucleotide sequence ID" value="NZ_JBJXCW010000004.1"/>
</dbReference>
<sequence>MGNWTKRLRDCSIHLDNAINNYLEPDLFRINFNNFMQTARTVTFLIQKEKNILQQRFDFDSWYQSYQTRWKTDSIMKWAVDTRNIIEKQADIPIYSKLEVKLALGYRSEEDVNLEIQQDDLVFLGIKGLRNWAKKNLDQYNYKDSAIWIGRSWKEPKLANMDLVSAMQYVYARLYECCMDLNRITSEKNNFTIKTPDEILCEFNITHTYQYIELTNFQTISLKTKSYKNEISFNDKKILENRVCQGGKLSAELKVEFERIFDQFNHISTKQELLDIHSDLNLLNFQCEGSILHFISFFDENFKCIKYIPYILPNQLAKYIFWRNIGAFVKVLRPKYIICSDEYYVRSAPQAREYWRNTMIQGEYLSTRLLSKIHDDEFELLGIRYGIQNEKLLKPINKEITTLLLDINANNEAFMYVPILKEL</sequence>
<keyword evidence="2" id="KW-1185">Reference proteome</keyword>
<evidence type="ECO:0000313" key="1">
    <source>
        <dbReference type="EMBL" id="MFN0296854.1"/>
    </source>
</evidence>
<evidence type="ECO:0000313" key="2">
    <source>
        <dbReference type="Proteomes" id="UP001632339"/>
    </source>
</evidence>
<reference evidence="1 2" key="1">
    <citation type="submission" date="2024-12" db="EMBL/GenBank/DDBJ databases">
        <title>C001-4G Acinetobacter sp. assembled genome.</title>
        <authorList>
            <person name="D'Arcy K."/>
            <person name="Kingdon A.D.H."/>
            <person name="Breen A."/>
            <person name="Mckeown C."/>
            <person name="Allman E."/>
            <person name="Sharma P."/>
            <person name="Mcleman A."/>
            <person name="Roberts A.P."/>
        </authorList>
    </citation>
    <scope>NUCLEOTIDE SEQUENCE [LARGE SCALE GENOMIC DNA]</scope>
    <source>
        <strain evidence="1 2">C1-4G</strain>
    </source>
</reference>
<dbReference type="EMBL" id="JBJXCW010000004">
    <property type="protein sequence ID" value="MFN0296854.1"/>
    <property type="molecule type" value="Genomic_DNA"/>
</dbReference>
<name>A0ABW9JU66_9GAMM</name>
<protein>
    <submittedName>
        <fullName evidence="1">Uncharacterized protein</fullName>
    </submittedName>
</protein>
<gene>
    <name evidence="1" type="ORF">ACKVE0_04805</name>
</gene>